<keyword evidence="1" id="KW-0472">Membrane</keyword>
<proteinExistence type="predicted"/>
<feature type="transmembrane region" description="Helical" evidence="1">
    <location>
        <begin position="12"/>
        <end position="34"/>
    </location>
</feature>
<accession>A0ABQ5QQM9</accession>
<feature type="transmembrane region" description="Helical" evidence="1">
    <location>
        <begin position="83"/>
        <end position="103"/>
    </location>
</feature>
<feature type="transmembrane region" description="Helical" evidence="1">
    <location>
        <begin position="109"/>
        <end position="126"/>
    </location>
</feature>
<reference evidence="2" key="1">
    <citation type="submission" date="2022-12" db="EMBL/GenBank/DDBJ databases">
        <title>New Phytohabitans aurantiacus sp. RD004123 nov., an actinomycete isolated from soil.</title>
        <authorList>
            <person name="Triningsih D.W."/>
            <person name="Harunari E."/>
            <person name="Igarashi Y."/>
        </authorList>
    </citation>
    <scope>NUCLEOTIDE SEQUENCE</scope>
    <source>
        <strain evidence="2">RD004123</strain>
    </source>
</reference>
<keyword evidence="1" id="KW-0812">Transmembrane</keyword>
<dbReference type="PROSITE" id="PS51257">
    <property type="entry name" value="PROKAR_LIPOPROTEIN"/>
    <property type="match status" value="1"/>
</dbReference>
<name>A0ABQ5QQM9_9ACTN</name>
<comment type="caution">
    <text evidence="2">The sequence shown here is derived from an EMBL/GenBank/DDBJ whole genome shotgun (WGS) entry which is preliminary data.</text>
</comment>
<keyword evidence="1" id="KW-1133">Transmembrane helix</keyword>
<dbReference type="Proteomes" id="UP001144280">
    <property type="component" value="Unassembled WGS sequence"/>
</dbReference>
<evidence type="ECO:0008006" key="4">
    <source>
        <dbReference type="Google" id="ProtNLM"/>
    </source>
</evidence>
<dbReference type="RefSeq" id="WP_281893462.1">
    <property type="nucleotide sequence ID" value="NZ_BSDI01000007.1"/>
</dbReference>
<evidence type="ECO:0000313" key="3">
    <source>
        <dbReference type="Proteomes" id="UP001144280"/>
    </source>
</evidence>
<evidence type="ECO:0000313" key="2">
    <source>
        <dbReference type="EMBL" id="GLH96277.1"/>
    </source>
</evidence>
<feature type="transmembrane region" description="Helical" evidence="1">
    <location>
        <begin position="133"/>
        <end position="149"/>
    </location>
</feature>
<evidence type="ECO:0000256" key="1">
    <source>
        <dbReference type="SAM" id="Phobius"/>
    </source>
</evidence>
<protein>
    <recommendedName>
        <fullName evidence="4">ABC transporter permease</fullName>
    </recommendedName>
</protein>
<feature type="transmembrane region" description="Helical" evidence="1">
    <location>
        <begin position="40"/>
        <end position="62"/>
    </location>
</feature>
<gene>
    <name evidence="2" type="ORF">Pa4123_15510</name>
</gene>
<sequence>MRWLRLYARSRRVPAALAATGGCAAVMWSLWTVFSNSRDVGVPMVILTVLLMVAAVTATLGGPDDALERTAALPWPRRRAAHLLAASAVVLVPLLATLLTGTRFGPAEVVIRDAAGLLGLTALGAATIGAARSWFLPLGWTLAAIVFPLPERVYGQILTWQSQAPGSEAAAVTAVLLALGGLVAYAAAGPARRAAAL</sequence>
<dbReference type="EMBL" id="BSDI01000007">
    <property type="protein sequence ID" value="GLH96277.1"/>
    <property type="molecule type" value="Genomic_DNA"/>
</dbReference>
<organism evidence="2 3">
    <name type="scientific">Phytohabitans aurantiacus</name>
    <dbReference type="NCBI Taxonomy" id="3016789"/>
    <lineage>
        <taxon>Bacteria</taxon>
        <taxon>Bacillati</taxon>
        <taxon>Actinomycetota</taxon>
        <taxon>Actinomycetes</taxon>
        <taxon>Micromonosporales</taxon>
        <taxon>Micromonosporaceae</taxon>
    </lineage>
</organism>
<keyword evidence="3" id="KW-1185">Reference proteome</keyword>
<feature type="transmembrane region" description="Helical" evidence="1">
    <location>
        <begin position="169"/>
        <end position="188"/>
    </location>
</feature>